<dbReference type="Proteomes" id="UP000184267">
    <property type="component" value="Unassembled WGS sequence"/>
</dbReference>
<dbReference type="OMA" id="YIECTTH"/>
<evidence type="ECO:0008006" key="5">
    <source>
        <dbReference type="Google" id="ProtNLM"/>
    </source>
</evidence>
<organism evidence="3 4">
    <name type="scientific">Trametes pubescens</name>
    <name type="common">White-rot fungus</name>
    <dbReference type="NCBI Taxonomy" id="154538"/>
    <lineage>
        <taxon>Eukaryota</taxon>
        <taxon>Fungi</taxon>
        <taxon>Dikarya</taxon>
        <taxon>Basidiomycota</taxon>
        <taxon>Agaricomycotina</taxon>
        <taxon>Agaricomycetes</taxon>
        <taxon>Polyporales</taxon>
        <taxon>Polyporaceae</taxon>
        <taxon>Trametes</taxon>
    </lineage>
</organism>
<reference evidence="3 4" key="1">
    <citation type="submission" date="2016-10" db="EMBL/GenBank/DDBJ databases">
        <title>Genome sequence of the basidiomycete white-rot fungus Trametes pubescens.</title>
        <authorList>
            <person name="Makela M.R."/>
            <person name="Granchi Z."/>
            <person name="Peng M."/>
            <person name="De Vries R.P."/>
            <person name="Grigoriev I."/>
            <person name="Riley R."/>
            <person name="Hilden K."/>
        </authorList>
    </citation>
    <scope>NUCLEOTIDE SEQUENCE [LARGE SCALE GENOMIC DNA]</scope>
    <source>
        <strain evidence="3 4">FBCC735</strain>
    </source>
</reference>
<keyword evidence="2" id="KW-0456">Lyase</keyword>
<name>A0A1M2VK91_TRAPU</name>
<dbReference type="Gene3D" id="1.10.600.10">
    <property type="entry name" value="Farnesyl Diphosphate Synthase"/>
    <property type="match status" value="1"/>
</dbReference>
<accession>A0A1M2VK91</accession>
<dbReference type="EMBL" id="MNAD01001094">
    <property type="protein sequence ID" value="OJT08015.1"/>
    <property type="molecule type" value="Genomic_DNA"/>
</dbReference>
<dbReference type="Pfam" id="PF06330">
    <property type="entry name" value="TRI5"/>
    <property type="match status" value="1"/>
</dbReference>
<dbReference type="InterPro" id="IPR008949">
    <property type="entry name" value="Isoprenoid_synthase_dom_sf"/>
</dbReference>
<gene>
    <name evidence="3" type="ORF">TRAPUB_1108</name>
</gene>
<dbReference type="AlphaFoldDB" id="A0A1M2VK91"/>
<comment type="similarity">
    <text evidence="1">Belongs to the trichodiene synthase family.</text>
</comment>
<dbReference type="STRING" id="154538.A0A1M2VK91"/>
<evidence type="ECO:0000313" key="4">
    <source>
        <dbReference type="Proteomes" id="UP000184267"/>
    </source>
</evidence>
<evidence type="ECO:0000313" key="3">
    <source>
        <dbReference type="EMBL" id="OJT08015.1"/>
    </source>
</evidence>
<protein>
    <recommendedName>
        <fullName evidence="5">Trichodiene synthase</fullName>
    </recommendedName>
</protein>
<evidence type="ECO:0000256" key="2">
    <source>
        <dbReference type="ARBA" id="ARBA00023239"/>
    </source>
</evidence>
<dbReference type="OrthoDB" id="2998174at2759"/>
<dbReference type="InterPro" id="IPR024652">
    <property type="entry name" value="Trichodiene_synth"/>
</dbReference>
<keyword evidence="4" id="KW-1185">Reference proteome</keyword>
<sequence>MECKIDTLVPTAAPGVCDFRHRIPVIQEAIRDLLDRCTYRSPESETDLELRRELAEEVAKWGAGLPSAAIAKMVDASCSVVETMYGHTPAAHRRYIGLYSACIIYADDVGEQDPNALRQFTQRFVRAEPQPNAVFECLAGLLRQAYELWPQFGADCIISGTLDALSANYIECTTHGMRAKPLATCYPTYLRQRASFGPAYTNFMFPNSWRETPESYIQILPDIEFWTLGVNDILSFYKEELAGEDNNYIHLRAAAEQVSTDKVLRRLVEEVSDITLRVGKVVADDVELSKIWMRYMQGLM</sequence>
<dbReference type="GO" id="GO:0016838">
    <property type="term" value="F:carbon-oxygen lyase activity, acting on phosphates"/>
    <property type="evidence" value="ECO:0007669"/>
    <property type="project" value="InterPro"/>
</dbReference>
<comment type="caution">
    <text evidence="3">The sequence shown here is derived from an EMBL/GenBank/DDBJ whole genome shotgun (WGS) entry which is preliminary data.</text>
</comment>
<evidence type="ECO:0000256" key="1">
    <source>
        <dbReference type="ARBA" id="ARBA00007946"/>
    </source>
</evidence>
<dbReference type="SUPFAM" id="SSF48576">
    <property type="entry name" value="Terpenoid synthases"/>
    <property type="match status" value="1"/>
</dbReference>
<proteinExistence type="inferred from homology"/>